<dbReference type="SUPFAM" id="SSF52743">
    <property type="entry name" value="Subtilisin-like"/>
    <property type="match status" value="1"/>
</dbReference>
<dbReference type="InterPro" id="IPR051048">
    <property type="entry name" value="Peptidase_S8/S53_subtilisin"/>
</dbReference>
<evidence type="ECO:0000256" key="3">
    <source>
        <dbReference type="ARBA" id="ARBA00022801"/>
    </source>
</evidence>
<evidence type="ECO:0000256" key="1">
    <source>
        <dbReference type="ARBA" id="ARBA00011073"/>
    </source>
</evidence>
<gene>
    <name evidence="8" type="ORF">JI735_18110</name>
</gene>
<evidence type="ECO:0000256" key="5">
    <source>
        <dbReference type="PROSITE-ProRule" id="PRU01240"/>
    </source>
</evidence>
<keyword evidence="3 5" id="KW-0378">Hydrolase</keyword>
<dbReference type="PROSITE" id="PS51892">
    <property type="entry name" value="SUBTILASE"/>
    <property type="match status" value="1"/>
</dbReference>
<name>A0A974SC00_9BACL</name>
<dbReference type="PROSITE" id="PS00137">
    <property type="entry name" value="SUBTILASE_HIS"/>
    <property type="match status" value="1"/>
</dbReference>
<dbReference type="InterPro" id="IPR023828">
    <property type="entry name" value="Peptidase_S8_Ser-AS"/>
</dbReference>
<dbReference type="PRINTS" id="PR00723">
    <property type="entry name" value="SUBTILISIN"/>
</dbReference>
<proteinExistence type="inferred from homology"/>
<organism evidence="8 9">
    <name type="scientific">Paenibacillus sonchi</name>
    <dbReference type="NCBI Taxonomy" id="373687"/>
    <lineage>
        <taxon>Bacteria</taxon>
        <taxon>Bacillati</taxon>
        <taxon>Bacillota</taxon>
        <taxon>Bacilli</taxon>
        <taxon>Bacillales</taxon>
        <taxon>Paenibacillaceae</taxon>
        <taxon>Paenibacillus</taxon>
        <taxon>Paenibacillus sonchi group</taxon>
    </lineage>
</organism>
<dbReference type="GO" id="GO:0006508">
    <property type="term" value="P:proteolysis"/>
    <property type="evidence" value="ECO:0007669"/>
    <property type="project" value="UniProtKB-KW"/>
</dbReference>
<dbReference type="AlphaFoldDB" id="A0A974SC00"/>
<dbReference type="InterPro" id="IPR036852">
    <property type="entry name" value="Peptidase_S8/S53_dom_sf"/>
</dbReference>
<dbReference type="PANTHER" id="PTHR43399">
    <property type="entry name" value="SUBTILISIN-RELATED"/>
    <property type="match status" value="1"/>
</dbReference>
<dbReference type="Pfam" id="PF00082">
    <property type="entry name" value="Peptidase_S8"/>
    <property type="match status" value="1"/>
</dbReference>
<protein>
    <submittedName>
        <fullName evidence="8">S8 family peptidase</fullName>
    </submittedName>
</protein>
<dbReference type="InterPro" id="IPR015500">
    <property type="entry name" value="Peptidase_S8_subtilisin-rel"/>
</dbReference>
<evidence type="ECO:0000313" key="8">
    <source>
        <dbReference type="EMBL" id="QQZ58690.1"/>
    </source>
</evidence>
<dbReference type="KEGG" id="pson:JI735_18110"/>
<comment type="similarity">
    <text evidence="1 5 6">Belongs to the peptidase S8 family.</text>
</comment>
<dbReference type="RefSeq" id="WP_039838641.1">
    <property type="nucleotide sequence ID" value="NZ_CP068595.1"/>
</dbReference>
<keyword evidence="2 5" id="KW-0645">Protease</keyword>
<feature type="active site" description="Charge relay system" evidence="5">
    <location>
        <position position="254"/>
    </location>
</feature>
<dbReference type="InterPro" id="IPR023827">
    <property type="entry name" value="Peptidase_S8_Asp-AS"/>
</dbReference>
<dbReference type="Proteomes" id="UP000595841">
    <property type="component" value="Chromosome"/>
</dbReference>
<dbReference type="InterPro" id="IPR022398">
    <property type="entry name" value="Peptidase_S8_His-AS"/>
</dbReference>
<evidence type="ECO:0000256" key="6">
    <source>
        <dbReference type="RuleBase" id="RU003355"/>
    </source>
</evidence>
<dbReference type="PANTHER" id="PTHR43399:SF4">
    <property type="entry name" value="CELL WALL-ASSOCIATED PROTEASE"/>
    <property type="match status" value="1"/>
</dbReference>
<evidence type="ECO:0000313" key="9">
    <source>
        <dbReference type="Proteomes" id="UP000595841"/>
    </source>
</evidence>
<dbReference type="GO" id="GO:0004252">
    <property type="term" value="F:serine-type endopeptidase activity"/>
    <property type="evidence" value="ECO:0007669"/>
    <property type="project" value="UniProtKB-UniRule"/>
</dbReference>
<sequence>MSSTSTLISDGVELQPFQTADVTRHIKEIPKGVQMIQAPAFWEKGQYGRGVKIAVLDTGCDKDHPDLKDRIVGGRNFTDDDGGNKESFKDYNGHGTHVAGTIAATKNDNGVVGVAPEASLIILKVLNREGSGRPEWIAEAIDYAIEQQAQIINMSLSAGAGHEAMHEAIKRAVDKGIIVVCAAGNSEKNEKRYPAAYNECTSVGAVDFSGKQAHFLTENNEVDITAPGVNILSCYPLDLVPNRNEPYKVISGTSMSSPHVAGALALVLNYYQSETQFNRTLTEDELYAQIVRCTLPLGSPKTSEGNGLLFLTARELLAEYWRNNKPDLTQYS</sequence>
<dbReference type="PROSITE" id="PS00138">
    <property type="entry name" value="SUBTILASE_SER"/>
    <property type="match status" value="1"/>
</dbReference>
<keyword evidence="4 5" id="KW-0720">Serine protease</keyword>
<dbReference type="Gene3D" id="3.40.50.200">
    <property type="entry name" value="Peptidase S8/S53 domain"/>
    <property type="match status" value="1"/>
</dbReference>
<reference evidence="8 9" key="1">
    <citation type="submission" date="2021-01" db="EMBL/GenBank/DDBJ databases">
        <title>Whole genome sequence of Paenibacillus sonchi LMG 24727 for comparative genomics.</title>
        <authorList>
            <person name="Lee G."/>
            <person name="Kim M.-J."/>
            <person name="Lim K."/>
            <person name="Shin J.-H."/>
        </authorList>
    </citation>
    <scope>NUCLEOTIDE SEQUENCE [LARGE SCALE GENOMIC DNA]</scope>
    <source>
        <strain evidence="8 9">LMG 24727</strain>
    </source>
</reference>
<feature type="domain" description="Peptidase S8/S53" evidence="7">
    <location>
        <begin position="48"/>
        <end position="294"/>
    </location>
</feature>
<dbReference type="InterPro" id="IPR034202">
    <property type="entry name" value="Subtilisin_Carlsberg-like"/>
</dbReference>
<dbReference type="InterPro" id="IPR000209">
    <property type="entry name" value="Peptidase_S8/S53_dom"/>
</dbReference>
<feature type="active site" description="Charge relay system" evidence="5">
    <location>
        <position position="94"/>
    </location>
</feature>
<accession>A0A974SC00</accession>
<evidence type="ECO:0000256" key="2">
    <source>
        <dbReference type="ARBA" id="ARBA00022670"/>
    </source>
</evidence>
<evidence type="ECO:0000256" key="4">
    <source>
        <dbReference type="ARBA" id="ARBA00022825"/>
    </source>
</evidence>
<feature type="active site" description="Charge relay system" evidence="5">
    <location>
        <position position="57"/>
    </location>
</feature>
<dbReference type="PROSITE" id="PS00136">
    <property type="entry name" value="SUBTILASE_ASP"/>
    <property type="match status" value="1"/>
</dbReference>
<evidence type="ECO:0000259" key="7">
    <source>
        <dbReference type="Pfam" id="PF00082"/>
    </source>
</evidence>
<dbReference type="CDD" id="cd07477">
    <property type="entry name" value="Peptidases_S8_Subtilisin_subset"/>
    <property type="match status" value="1"/>
</dbReference>
<keyword evidence="9" id="KW-1185">Reference proteome</keyword>
<dbReference type="EMBL" id="CP068595">
    <property type="protein sequence ID" value="QQZ58690.1"/>
    <property type="molecule type" value="Genomic_DNA"/>
</dbReference>